<evidence type="ECO:0000256" key="1">
    <source>
        <dbReference type="SAM" id="SignalP"/>
    </source>
</evidence>
<dbReference type="AlphaFoldDB" id="A0A6I3KMJ6"/>
<organism evidence="2 3">
    <name type="scientific">Hyphomicrobium album</name>
    <dbReference type="NCBI Taxonomy" id="2665159"/>
    <lineage>
        <taxon>Bacteria</taxon>
        <taxon>Pseudomonadati</taxon>
        <taxon>Pseudomonadota</taxon>
        <taxon>Alphaproteobacteria</taxon>
        <taxon>Hyphomicrobiales</taxon>
        <taxon>Hyphomicrobiaceae</taxon>
        <taxon>Hyphomicrobium</taxon>
    </lineage>
</organism>
<protein>
    <recommendedName>
        <fullName evidence="4">Rap1a immunity protein domain-containing protein</fullName>
    </recommendedName>
</protein>
<proteinExistence type="predicted"/>
<feature type="signal peptide" evidence="1">
    <location>
        <begin position="1"/>
        <end position="22"/>
    </location>
</feature>
<dbReference type="Proteomes" id="UP000440694">
    <property type="component" value="Unassembled WGS sequence"/>
</dbReference>
<evidence type="ECO:0000313" key="3">
    <source>
        <dbReference type="Proteomes" id="UP000440694"/>
    </source>
</evidence>
<comment type="caution">
    <text evidence="2">The sequence shown here is derived from an EMBL/GenBank/DDBJ whole genome shotgun (WGS) entry which is preliminary data.</text>
</comment>
<keyword evidence="1" id="KW-0732">Signal</keyword>
<name>A0A6I3KMJ6_9HYPH</name>
<accession>A0A6I3KMJ6</accession>
<dbReference type="EMBL" id="WMBQ01000002">
    <property type="protein sequence ID" value="MTD95663.1"/>
    <property type="molecule type" value="Genomic_DNA"/>
</dbReference>
<sequence>MTKLTATAIAICAVLLARPAHAEAVYEFVKHCHDEKLGHCFNRIGTRLSSLNTGTNRRICLPRSFGGTMVESGVIPVSLLEHVRLQLSAARFGDAGSDVDSVIARIVNGIYPCDLAAKGRGSR</sequence>
<feature type="chain" id="PRO_5026162101" description="Rap1a immunity protein domain-containing protein" evidence="1">
    <location>
        <begin position="23"/>
        <end position="123"/>
    </location>
</feature>
<reference evidence="2 3" key="1">
    <citation type="submission" date="2019-11" db="EMBL/GenBank/DDBJ databases">
        <title>Identification of a novel strain.</title>
        <authorList>
            <person name="Xu Q."/>
            <person name="Wang G."/>
        </authorList>
    </citation>
    <scope>NUCLEOTIDE SEQUENCE [LARGE SCALE GENOMIC DNA]</scope>
    <source>
        <strain evidence="3">xq</strain>
    </source>
</reference>
<evidence type="ECO:0008006" key="4">
    <source>
        <dbReference type="Google" id="ProtNLM"/>
    </source>
</evidence>
<gene>
    <name evidence="2" type="ORF">GIW81_15090</name>
</gene>
<evidence type="ECO:0000313" key="2">
    <source>
        <dbReference type="EMBL" id="MTD95663.1"/>
    </source>
</evidence>
<keyword evidence="3" id="KW-1185">Reference proteome</keyword>
<dbReference type="RefSeq" id="WP_154740185.1">
    <property type="nucleotide sequence ID" value="NZ_WMBQ01000002.1"/>
</dbReference>